<keyword evidence="3" id="KW-1185">Reference proteome</keyword>
<accession>A0AAQ3QVZ6</accession>
<gene>
    <name evidence="2" type="ORF">RZN69_03415</name>
</gene>
<evidence type="ECO:0000256" key="1">
    <source>
        <dbReference type="SAM" id="SignalP"/>
    </source>
</evidence>
<feature type="signal peptide" evidence="1">
    <location>
        <begin position="1"/>
        <end position="23"/>
    </location>
</feature>
<sequence>MKKANCLPLALLISILSCLQCHGQLWSGVSGEPAGWKHSEWFGSFWSPSQESGWLYHETLGWLYAEGDSQSDIEIYTTDLVWLYTNESLYPVFYSYSKDDWLNYVPATNPDTPYWYSYGEGVFVERSSVAITIQVDDLGELAAEGDHDARRQYFWAYWEYVTEIVEGGLPRFETWFTGDEVFSEDGFNPGGNLHRPRQHENLDPDVDGTPGSITSLFFNEALTDYIRRNEYYYEQTFIDLVDEYNEEGLTGLERVLVFPVSSIGLKPIWFPILNRTDTTYRIMPVWDGDPQYPVTDATPDAVNPPLPSSDNSILGFKTAVLVDVSGDEVSDGTTETISWNGDDNYEADVVSINDFYYQIITEETLSDAYSALEDQYPDLAEELAVGDYLMLVGMHLRPEAVPATNGTVWWHNNPDYGEYASLRPDSVTGVFANYLLDAIFLIDSDDSYEYDGTGKVIFNPYLEAYKAGGVASNCFFCHLQAGYGFEDPSPAPRTSPEDIFDIFNDDSVGFAGWWSFVYEVISAADDDE</sequence>
<dbReference type="Proteomes" id="UP001304300">
    <property type="component" value="Chromosome"/>
</dbReference>
<dbReference type="AlphaFoldDB" id="A0AAQ3QVZ6"/>
<dbReference type="PROSITE" id="PS51257">
    <property type="entry name" value="PROKAR_LIPOPROTEIN"/>
    <property type="match status" value="1"/>
</dbReference>
<dbReference type="EMBL" id="CP136920">
    <property type="protein sequence ID" value="WOO42123.1"/>
    <property type="molecule type" value="Genomic_DNA"/>
</dbReference>
<dbReference type="KEGG" id="puo:RZN69_03415"/>
<proteinExistence type="predicted"/>
<reference evidence="2 3" key="1">
    <citation type="submission" date="2023-10" db="EMBL/GenBank/DDBJ databases">
        <title>Rubellicoccus peritrichatus gen. nov., sp. nov., isolated from an algae of coral reef tank.</title>
        <authorList>
            <person name="Luo J."/>
        </authorList>
    </citation>
    <scope>NUCLEOTIDE SEQUENCE [LARGE SCALE GENOMIC DNA]</scope>
    <source>
        <strain evidence="2 3">CR14</strain>
    </source>
</reference>
<organism evidence="2 3">
    <name type="scientific">Rubellicoccus peritrichatus</name>
    <dbReference type="NCBI Taxonomy" id="3080537"/>
    <lineage>
        <taxon>Bacteria</taxon>
        <taxon>Pseudomonadati</taxon>
        <taxon>Verrucomicrobiota</taxon>
        <taxon>Opitutia</taxon>
        <taxon>Puniceicoccales</taxon>
        <taxon>Cerasicoccaceae</taxon>
        <taxon>Rubellicoccus</taxon>
    </lineage>
</organism>
<evidence type="ECO:0000313" key="3">
    <source>
        <dbReference type="Proteomes" id="UP001304300"/>
    </source>
</evidence>
<dbReference type="RefSeq" id="WP_317834607.1">
    <property type="nucleotide sequence ID" value="NZ_CP136920.1"/>
</dbReference>
<keyword evidence="1" id="KW-0732">Signal</keyword>
<evidence type="ECO:0000313" key="2">
    <source>
        <dbReference type="EMBL" id="WOO42123.1"/>
    </source>
</evidence>
<name>A0AAQ3QVZ6_9BACT</name>
<protein>
    <submittedName>
        <fullName evidence="2">Uncharacterized protein</fullName>
    </submittedName>
</protein>
<feature type="chain" id="PRO_5042990270" evidence="1">
    <location>
        <begin position="24"/>
        <end position="528"/>
    </location>
</feature>